<proteinExistence type="inferred from homology"/>
<feature type="compositionally biased region" description="Low complexity" evidence="5">
    <location>
        <begin position="1282"/>
        <end position="1291"/>
    </location>
</feature>
<feature type="region of interest" description="Disordered" evidence="5">
    <location>
        <begin position="509"/>
        <end position="610"/>
    </location>
</feature>
<evidence type="ECO:0000313" key="8">
    <source>
        <dbReference type="Proteomes" id="UP001291926"/>
    </source>
</evidence>
<feature type="compositionally biased region" description="Basic and acidic residues" evidence="5">
    <location>
        <begin position="585"/>
        <end position="596"/>
    </location>
</feature>
<feature type="compositionally biased region" description="Acidic residues" evidence="5">
    <location>
        <begin position="748"/>
        <end position="758"/>
    </location>
</feature>
<dbReference type="PANTHER" id="PTHR36884">
    <property type="entry name" value="FIP1[III]-LIKE PROTEIN"/>
    <property type="match status" value="1"/>
</dbReference>
<feature type="domain" description="Pre-mRNA polyadenylation factor Fip1" evidence="6">
    <location>
        <begin position="428"/>
        <end position="470"/>
    </location>
</feature>
<keyword evidence="8" id="KW-1185">Reference proteome</keyword>
<keyword evidence="4" id="KW-0539">Nucleus</keyword>
<feature type="compositionally biased region" description="Basic and acidic residues" evidence="5">
    <location>
        <begin position="1229"/>
        <end position="1242"/>
    </location>
</feature>
<comment type="similarity">
    <text evidence="2">Belongs to the FIP1 family.</text>
</comment>
<evidence type="ECO:0000256" key="5">
    <source>
        <dbReference type="SAM" id="MobiDB-lite"/>
    </source>
</evidence>
<feature type="compositionally biased region" description="Basic and acidic residues" evidence="5">
    <location>
        <begin position="833"/>
        <end position="853"/>
    </location>
</feature>
<feature type="compositionally biased region" description="Basic and acidic residues" evidence="5">
    <location>
        <begin position="885"/>
        <end position="917"/>
    </location>
</feature>
<evidence type="ECO:0000313" key="7">
    <source>
        <dbReference type="EMBL" id="KAK4479479.1"/>
    </source>
</evidence>
<feature type="region of interest" description="Disordered" evidence="5">
    <location>
        <begin position="1358"/>
        <end position="1409"/>
    </location>
</feature>
<evidence type="ECO:0000256" key="3">
    <source>
        <dbReference type="ARBA" id="ARBA00022664"/>
    </source>
</evidence>
<organism evidence="7 8">
    <name type="scientific">Penstemon davidsonii</name>
    <dbReference type="NCBI Taxonomy" id="160366"/>
    <lineage>
        <taxon>Eukaryota</taxon>
        <taxon>Viridiplantae</taxon>
        <taxon>Streptophyta</taxon>
        <taxon>Embryophyta</taxon>
        <taxon>Tracheophyta</taxon>
        <taxon>Spermatophyta</taxon>
        <taxon>Magnoliopsida</taxon>
        <taxon>eudicotyledons</taxon>
        <taxon>Gunneridae</taxon>
        <taxon>Pentapetalae</taxon>
        <taxon>asterids</taxon>
        <taxon>lamiids</taxon>
        <taxon>Lamiales</taxon>
        <taxon>Plantaginaceae</taxon>
        <taxon>Cheloneae</taxon>
        <taxon>Penstemon</taxon>
    </lineage>
</organism>
<feature type="compositionally biased region" description="Acidic residues" evidence="5">
    <location>
        <begin position="597"/>
        <end position="607"/>
    </location>
</feature>
<feature type="region of interest" description="Disordered" evidence="5">
    <location>
        <begin position="203"/>
        <end position="228"/>
    </location>
</feature>
<comment type="subcellular location">
    <subcellularLocation>
        <location evidence="1">Nucleus</location>
    </subcellularLocation>
</comment>
<feature type="compositionally biased region" description="Basic and acidic residues" evidence="5">
    <location>
        <begin position="969"/>
        <end position="1203"/>
    </location>
</feature>
<gene>
    <name evidence="7" type="ORF">RD792_014993</name>
</gene>
<reference evidence="7 8" key="1">
    <citation type="journal article" date="2023" name="bioRxiv">
        <title>Genome report: Whole genome sequence and annotation of Penstemon davidsonii.</title>
        <authorList>
            <person name="Ostevik K.L."/>
            <person name="Alabady M."/>
            <person name="Zhang M."/>
            <person name="Rausher M.D."/>
        </authorList>
    </citation>
    <scope>NUCLEOTIDE SEQUENCE [LARGE SCALE GENOMIC DNA]</scope>
    <source>
        <strain evidence="7">DNT005</strain>
        <tissue evidence="7">Whole leaf</tissue>
    </source>
</reference>
<comment type="caution">
    <text evidence="7">The sequence shown here is derived from an EMBL/GenBank/DDBJ whole genome shotgun (WGS) entry which is preliminary data.</text>
</comment>
<feature type="region of interest" description="Disordered" evidence="5">
    <location>
        <begin position="279"/>
        <end position="306"/>
    </location>
</feature>
<evidence type="ECO:0000256" key="4">
    <source>
        <dbReference type="ARBA" id="ARBA00023242"/>
    </source>
</evidence>
<dbReference type="Proteomes" id="UP001291926">
    <property type="component" value="Unassembled WGS sequence"/>
</dbReference>
<feature type="compositionally biased region" description="Basic and acidic residues" evidence="5">
    <location>
        <begin position="1261"/>
        <end position="1281"/>
    </location>
</feature>
<feature type="compositionally biased region" description="Basic and acidic residues" evidence="5">
    <location>
        <begin position="860"/>
        <end position="870"/>
    </location>
</feature>
<feature type="compositionally biased region" description="Polar residues" evidence="5">
    <location>
        <begin position="698"/>
        <end position="711"/>
    </location>
</feature>
<protein>
    <recommendedName>
        <fullName evidence="6">Pre-mRNA polyadenylation factor Fip1 domain-containing protein</fullName>
    </recommendedName>
</protein>
<keyword evidence="3" id="KW-0507">mRNA processing</keyword>
<feature type="compositionally biased region" description="Basic and acidic residues" evidence="5">
    <location>
        <begin position="931"/>
        <end position="945"/>
    </location>
</feature>
<accession>A0ABR0CQU9</accession>
<feature type="compositionally biased region" description="Basic and acidic residues" evidence="5">
    <location>
        <begin position="1367"/>
        <end position="1379"/>
    </location>
</feature>
<sequence length="1409" mass="158707">MEDDDEFGDLYTDVLRPLTASFEARRQDTDSPVASSSVPPPPSSHSRPIDLNINSDDEEILYGASDLKNSRSNVGFNLNAPVQEETLTQSDVGPEPRKFDLNLNLNLNPTPESARVEGIAGNGGRGSEIEARVLEKLPQKANFMEDDDDLDIVVEERDNKEDDLIQEDNNFIIDNKDNMYNSADQKEKNLNFVNETDMGSDKIIPGLSGRSENLGGSNFEEEWESDESEDDLQIVLNDNNHGMMGTERMPGVDDEDDEDGEQLVILADNGDAGHHQQMMEEQEWGGESGGPAADGDRKELGDASKASGGVGIAVQAAVQPKVGYGNHAYHHPFHSQFKYVRPGVAPMPGAAPVTSGGIPSQVRPPVTMGPVAGRGRGDWRPTGLKGAMPMQKGFNPGYGMPVWGGNSAGRGYGSGLDFTLPSHKTIFEVDIDSFEEKPWKLPGTDISDFFNFGLNEDSWKDYCKQLEQLRLETTMQSKIRVYESGRAEQDYDPDLPPELAAAVGMQDIPSQSANSGKVDAGPTESARASAHERPPLPIGRPIPVEASSGERPPSVDTRRPRMHDIDTIIEVSCHSSTDDDDMAEQLDKDPAGKDLEGGDEIDDLQQDDTEHIDRISHAYNGRKKELVARRHEVDEIVRKDVSNFPPERPPQYQPDGEVGAPHNARSTKGKGRVRSPRMTTSGIKRDEEIMDDRDEQSFDSGNGKQTPSLPSSRAIGSDGEQTVDVRDDTNDDSAIGDRSFDMEREELPVDETTGDALEDSSLMHSTKRQKLSSHVDQLSQDNDEEEDSKAARSSENSKARSGSSKDHREFRDSVEAEVFQDRRPPRAGNMKRPVGDEDNARRKGRHGREETGRHHMSVTGREESYSRRGGDANSSHRRHVISENADWRKESDISEGSWHWRDEGQHGRRNRVEDTRNTELGGEIGSRNRGKVRESGRSEKEEFHQSRNQLDNGSWRAAKHGQDMGSRQRGRDDNIKNRNEKMDDLQSKKRKEEALISREHVSKEDISHNHRESSSRRKRERDDVSDQRKRDGQARLKDDDVHFGRQKEEGSFQRERNDRQRERDEWHRLKQTHEEILSRREREETRPVFRSGRAPEDKVWISNSRGKDEYRGSSREYHPKDINRHTDQPKKRDRVENETFSHHRGHEEIYARSNKLSHDEKRVRYERSDTRNERVPHASEASRVHELKQKESSRKGKDSESGDHSSLVPSKRNQDEYGGQISETVNLRGRTERESGENEIHVAHQSSKNLKQEASSEDEQLDSRKGRSKLERWASHKETDLKVASMSSSSLKSKKLDTVTNSGAPSVTRLPEEPSSRVVVEDKPQPLVDNDKDNTGAETNNVNPKVIEDTVAKLKKRSERFKLPMPSEKDTTAIKKMESEPLPSVQTEIPPDSEIKPERPARKRRWTGN</sequence>
<feature type="compositionally biased region" description="Basic and acidic residues" evidence="5">
    <location>
        <begin position="738"/>
        <end position="747"/>
    </location>
</feature>
<feature type="compositionally biased region" description="Basic residues" evidence="5">
    <location>
        <begin position="665"/>
        <end position="675"/>
    </location>
</feature>
<name>A0ABR0CQU9_9LAMI</name>
<feature type="compositionally biased region" description="Basic and acidic residues" evidence="5">
    <location>
        <begin position="624"/>
        <end position="641"/>
    </location>
</feature>
<dbReference type="InterPro" id="IPR044976">
    <property type="entry name" value="FIPS5/FIPS3-like"/>
</dbReference>
<dbReference type="PANTHER" id="PTHR36884:SF1">
    <property type="entry name" value="FIP1[V]-LIKE PROTEIN"/>
    <property type="match status" value="1"/>
</dbReference>
<feature type="region of interest" description="Disordered" evidence="5">
    <location>
        <begin position="22"/>
        <end position="52"/>
    </location>
</feature>
<feature type="compositionally biased region" description="Basic and acidic residues" evidence="5">
    <location>
        <begin position="556"/>
        <end position="566"/>
    </location>
</feature>
<dbReference type="EMBL" id="JAYDYQ010002687">
    <property type="protein sequence ID" value="KAK4479479.1"/>
    <property type="molecule type" value="Genomic_DNA"/>
</dbReference>
<evidence type="ECO:0000259" key="6">
    <source>
        <dbReference type="Pfam" id="PF05182"/>
    </source>
</evidence>
<dbReference type="Pfam" id="PF05182">
    <property type="entry name" value="Fip1"/>
    <property type="match status" value="1"/>
</dbReference>
<feature type="compositionally biased region" description="Basic and acidic residues" evidence="5">
    <location>
        <begin position="788"/>
        <end position="824"/>
    </location>
</feature>
<feature type="compositionally biased region" description="Polar residues" evidence="5">
    <location>
        <begin position="1244"/>
        <end position="1253"/>
    </location>
</feature>
<dbReference type="InterPro" id="IPR007854">
    <property type="entry name" value="Fip1_dom"/>
</dbReference>
<feature type="compositionally biased region" description="Acidic residues" evidence="5">
    <location>
        <begin position="219"/>
        <end position="228"/>
    </location>
</feature>
<feature type="compositionally biased region" description="Basic and acidic residues" evidence="5">
    <location>
        <begin position="1310"/>
        <end position="1335"/>
    </location>
</feature>
<evidence type="ECO:0000256" key="2">
    <source>
        <dbReference type="ARBA" id="ARBA00007459"/>
    </source>
</evidence>
<feature type="region of interest" description="Disordered" evidence="5">
    <location>
        <begin position="624"/>
        <end position="1346"/>
    </location>
</feature>
<evidence type="ECO:0000256" key="1">
    <source>
        <dbReference type="ARBA" id="ARBA00004123"/>
    </source>
</evidence>